<organism evidence="2 4">
    <name type="scientific">Didymodactylos carnosus</name>
    <dbReference type="NCBI Taxonomy" id="1234261"/>
    <lineage>
        <taxon>Eukaryota</taxon>
        <taxon>Metazoa</taxon>
        <taxon>Spiralia</taxon>
        <taxon>Gnathifera</taxon>
        <taxon>Rotifera</taxon>
        <taxon>Eurotatoria</taxon>
        <taxon>Bdelloidea</taxon>
        <taxon>Philodinida</taxon>
        <taxon>Philodinidae</taxon>
        <taxon>Didymodactylos</taxon>
    </lineage>
</organism>
<name>A0A8S2FLQ7_9BILA</name>
<dbReference type="EMBL" id="CAJNOK010033200">
    <property type="protein sequence ID" value="CAF1491967.1"/>
    <property type="molecule type" value="Genomic_DNA"/>
</dbReference>
<accession>A0A8S2FLQ7</accession>
<dbReference type="Proteomes" id="UP000682733">
    <property type="component" value="Unassembled WGS sequence"/>
</dbReference>
<evidence type="ECO:0008006" key="5">
    <source>
        <dbReference type="Google" id="ProtNLM"/>
    </source>
</evidence>
<dbReference type="AlphaFoldDB" id="A0A8S2FLQ7"/>
<dbReference type="Proteomes" id="UP000677228">
    <property type="component" value="Unassembled WGS sequence"/>
</dbReference>
<sequence length="124" mass="14158">MEQRRCQLMREVALKMNRIKPLSITSTLTAINECAASINEIQTSSQITCYRCKSKGNKAADCATPITAQNSQRSYTQKQFNRQQTYNNPNSSNNRYNAKRLRQQQQTTEPMRPTRAEVAPVNLS</sequence>
<evidence type="ECO:0000313" key="3">
    <source>
        <dbReference type="EMBL" id="CAF4281218.1"/>
    </source>
</evidence>
<comment type="caution">
    <text evidence="2">The sequence shown here is derived from an EMBL/GenBank/DDBJ whole genome shotgun (WGS) entry which is preliminary data.</text>
</comment>
<evidence type="ECO:0000313" key="2">
    <source>
        <dbReference type="EMBL" id="CAF1491967.1"/>
    </source>
</evidence>
<dbReference type="EMBL" id="CAJOBA010055171">
    <property type="protein sequence ID" value="CAF4281218.1"/>
    <property type="molecule type" value="Genomic_DNA"/>
</dbReference>
<gene>
    <name evidence="2" type="ORF">OVA965_LOCUS36540</name>
    <name evidence="3" type="ORF">TMI583_LOCUS37559</name>
</gene>
<proteinExistence type="predicted"/>
<feature type="compositionally biased region" description="Low complexity" evidence="1">
    <location>
        <begin position="86"/>
        <end position="96"/>
    </location>
</feature>
<reference evidence="2" key="1">
    <citation type="submission" date="2021-02" db="EMBL/GenBank/DDBJ databases">
        <authorList>
            <person name="Nowell W R."/>
        </authorList>
    </citation>
    <scope>NUCLEOTIDE SEQUENCE</scope>
</reference>
<feature type="compositionally biased region" description="Polar residues" evidence="1">
    <location>
        <begin position="70"/>
        <end position="85"/>
    </location>
</feature>
<evidence type="ECO:0000256" key="1">
    <source>
        <dbReference type="SAM" id="MobiDB-lite"/>
    </source>
</evidence>
<protein>
    <recommendedName>
        <fullName evidence="5">CCHC-type domain-containing protein</fullName>
    </recommendedName>
</protein>
<feature type="region of interest" description="Disordered" evidence="1">
    <location>
        <begin position="70"/>
        <end position="124"/>
    </location>
</feature>
<evidence type="ECO:0000313" key="4">
    <source>
        <dbReference type="Proteomes" id="UP000677228"/>
    </source>
</evidence>